<accession>A0A1X0QEX3</accession>
<dbReference type="Proteomes" id="UP000192501">
    <property type="component" value="Unassembled WGS sequence"/>
</dbReference>
<proteinExistence type="predicted"/>
<dbReference type="VEuPathDB" id="MicrosporidiaDB:A0H76_2763"/>
<keyword evidence="1" id="KW-0175">Coiled coil</keyword>
<comment type="caution">
    <text evidence="2">The sequence shown here is derived from an EMBL/GenBank/DDBJ whole genome shotgun (WGS) entry which is preliminary data.</text>
</comment>
<evidence type="ECO:0000256" key="1">
    <source>
        <dbReference type="SAM" id="Coils"/>
    </source>
</evidence>
<dbReference type="AlphaFoldDB" id="A0A1X0QEX3"/>
<reference evidence="2 3" key="1">
    <citation type="journal article" date="2017" name="Environ. Microbiol.">
        <title>Decay of the glycolytic pathway and adaptation to intranuclear parasitism within Enterocytozoonidae microsporidia.</title>
        <authorList>
            <person name="Wiredu Boakye D."/>
            <person name="Jaroenlak P."/>
            <person name="Prachumwat A."/>
            <person name="Williams T.A."/>
            <person name="Bateman K.S."/>
            <person name="Itsathitphaisarn O."/>
            <person name="Sritunyalucksana K."/>
            <person name="Paszkiewicz K.H."/>
            <person name="Moore K.A."/>
            <person name="Stentiford G.D."/>
            <person name="Williams B.A."/>
        </authorList>
    </citation>
    <scope>NUCLEOTIDE SEQUENCE [LARGE SCALE GENOMIC DNA]</scope>
    <source>
        <strain evidence="3">canceri</strain>
    </source>
</reference>
<dbReference type="EMBL" id="LTAI01000817">
    <property type="protein sequence ID" value="ORD98306.1"/>
    <property type="molecule type" value="Genomic_DNA"/>
</dbReference>
<dbReference type="VEuPathDB" id="MicrosporidiaDB:HERIO_1554"/>
<evidence type="ECO:0000313" key="3">
    <source>
        <dbReference type="Proteomes" id="UP000192501"/>
    </source>
</evidence>
<feature type="coiled-coil region" evidence="1">
    <location>
        <begin position="31"/>
        <end position="58"/>
    </location>
</feature>
<organism evidence="2 3">
    <name type="scientific">Hepatospora eriocheir</name>
    <dbReference type="NCBI Taxonomy" id="1081669"/>
    <lineage>
        <taxon>Eukaryota</taxon>
        <taxon>Fungi</taxon>
        <taxon>Fungi incertae sedis</taxon>
        <taxon>Microsporidia</taxon>
        <taxon>Hepatosporidae</taxon>
        <taxon>Hepatospora</taxon>
    </lineage>
</organism>
<protein>
    <submittedName>
        <fullName evidence="2">Uncharacterized protein</fullName>
    </submittedName>
</protein>
<sequence>MQNNQEVFTLILTSYQKILQKLESFENKFSINEVNDKIDQLSSQLSNLEQKINESNENKFNDLNLPISEFSYLGFSNKNIEFIPEDEKLNKNKKVNKTNKKVNNNKIKKVNNKKVNDNKVNNKVNNNKIKKVNNNKIKKVNNNKIKKVNNNKIKKVNNNENVNDINSLNMRLKTTIQNNSNSLLAEDFNIFSNSIEEFKKTNVKKPKNIFKETQFISMSQQPQKTVNFYSLSQNPLLQQKQIINKQDRSLNSYNLNSFKNINTKFINHYDEEKSTSKDVTRF</sequence>
<gene>
    <name evidence="2" type="ORF">A0H76_2763</name>
</gene>
<name>A0A1X0QEX3_9MICR</name>
<evidence type="ECO:0000313" key="2">
    <source>
        <dbReference type="EMBL" id="ORD98306.1"/>
    </source>
</evidence>